<sequence>MSSTAHTTEGQTAAEYSTTKTGHHHYHGKSDARAPPRVDCVAMHKEDALAAAEKLKHDEVHHYEGQPDDQRLRADNILKDPKSPADAKLNALDSSEALPHGGYLRGDL</sequence>
<gene>
    <name evidence="2" type="ORF">RHOBADRAFT_47619</name>
</gene>
<organism evidence="2 3">
    <name type="scientific">Rhodotorula graminis (strain WP1)</name>
    <dbReference type="NCBI Taxonomy" id="578459"/>
    <lineage>
        <taxon>Eukaryota</taxon>
        <taxon>Fungi</taxon>
        <taxon>Dikarya</taxon>
        <taxon>Basidiomycota</taxon>
        <taxon>Pucciniomycotina</taxon>
        <taxon>Microbotryomycetes</taxon>
        <taxon>Sporidiobolales</taxon>
        <taxon>Sporidiobolaceae</taxon>
        <taxon>Rhodotorula</taxon>
    </lineage>
</organism>
<feature type="compositionally biased region" description="Basic and acidic residues" evidence="1">
    <location>
        <begin position="28"/>
        <end position="37"/>
    </location>
</feature>
<dbReference type="OMA" id="CVAMHKE"/>
<dbReference type="GeneID" id="28975465"/>
<dbReference type="OrthoDB" id="2524705at2759"/>
<feature type="compositionally biased region" description="Polar residues" evidence="1">
    <location>
        <begin position="1"/>
        <end position="15"/>
    </location>
</feature>
<feature type="region of interest" description="Disordered" evidence="1">
    <location>
        <begin position="1"/>
        <end position="37"/>
    </location>
</feature>
<evidence type="ECO:0000256" key="1">
    <source>
        <dbReference type="SAM" id="MobiDB-lite"/>
    </source>
</evidence>
<evidence type="ECO:0000313" key="3">
    <source>
        <dbReference type="Proteomes" id="UP000053890"/>
    </source>
</evidence>
<dbReference type="EMBL" id="KQ474092">
    <property type="protein sequence ID" value="KPV71662.1"/>
    <property type="molecule type" value="Genomic_DNA"/>
</dbReference>
<proteinExistence type="predicted"/>
<evidence type="ECO:0000313" key="2">
    <source>
        <dbReference type="EMBL" id="KPV71662.1"/>
    </source>
</evidence>
<protein>
    <submittedName>
        <fullName evidence="2">Uncharacterized protein</fullName>
    </submittedName>
</protein>
<keyword evidence="3" id="KW-1185">Reference proteome</keyword>
<dbReference type="Proteomes" id="UP000053890">
    <property type="component" value="Unassembled WGS sequence"/>
</dbReference>
<dbReference type="RefSeq" id="XP_018267711.1">
    <property type="nucleotide sequence ID" value="XM_018415017.1"/>
</dbReference>
<accession>A0A0P9EQ65</accession>
<feature type="region of interest" description="Disordered" evidence="1">
    <location>
        <begin position="80"/>
        <end position="108"/>
    </location>
</feature>
<reference evidence="2 3" key="1">
    <citation type="journal article" date="2015" name="Front. Microbiol.">
        <title>Genome sequence of the plant growth promoting endophytic yeast Rhodotorula graminis WP1.</title>
        <authorList>
            <person name="Firrincieli A."/>
            <person name="Otillar R."/>
            <person name="Salamov A."/>
            <person name="Schmutz J."/>
            <person name="Khan Z."/>
            <person name="Redman R.S."/>
            <person name="Fleck N.D."/>
            <person name="Lindquist E."/>
            <person name="Grigoriev I.V."/>
            <person name="Doty S.L."/>
        </authorList>
    </citation>
    <scope>NUCLEOTIDE SEQUENCE [LARGE SCALE GENOMIC DNA]</scope>
    <source>
        <strain evidence="2 3">WP1</strain>
    </source>
</reference>
<dbReference type="AlphaFoldDB" id="A0A0P9EQ65"/>
<name>A0A0P9EQ65_RHOGW</name>